<dbReference type="EMBL" id="RXOE01000007">
    <property type="protein sequence ID" value="RTQ32120.1"/>
    <property type="molecule type" value="Genomic_DNA"/>
</dbReference>
<name>A0A3S0HBY0_9BURK</name>
<reference evidence="2 3" key="1">
    <citation type="submission" date="2018-12" db="EMBL/GenBank/DDBJ databases">
        <title>The genome of Variovorax gossypii DSM 100435.</title>
        <authorList>
            <person name="Gao J."/>
            <person name="Sun J."/>
        </authorList>
    </citation>
    <scope>NUCLEOTIDE SEQUENCE [LARGE SCALE GENOMIC DNA]</scope>
    <source>
        <strain evidence="2 3">DSM 100435</strain>
    </source>
</reference>
<feature type="signal peptide" evidence="1">
    <location>
        <begin position="1"/>
        <end position="29"/>
    </location>
</feature>
<feature type="chain" id="PRO_5018690043" description="DUF4402 domain-containing protein" evidence="1">
    <location>
        <begin position="30"/>
        <end position="210"/>
    </location>
</feature>
<keyword evidence="3" id="KW-1185">Reference proteome</keyword>
<accession>A0A3S0HBY0</accession>
<evidence type="ECO:0000256" key="1">
    <source>
        <dbReference type="SAM" id="SignalP"/>
    </source>
</evidence>
<sequence length="210" mass="21656">MKSRRSSFEQLRLVACLAAALGAQASVHAYTVGIAPASRSLYLQVGVGTMTQGSPNTAGNNTTRNNVTVTVPAAALFTGAAQTMQTDSTVMISPIDGANYCTPAGKVYIGSFFRTNSNSNNSATLTVSTPATLTSGSATIPFSTIAWTGTGTGQYDSEIPSGSFSSTLLTLVSVDKNTWSESCLLFTYTNPGIMPAGTFTGTATYTLTAP</sequence>
<organism evidence="2 3">
    <name type="scientific">Variovorax gossypii</name>
    <dbReference type="NCBI Taxonomy" id="1679495"/>
    <lineage>
        <taxon>Bacteria</taxon>
        <taxon>Pseudomonadati</taxon>
        <taxon>Pseudomonadota</taxon>
        <taxon>Betaproteobacteria</taxon>
        <taxon>Burkholderiales</taxon>
        <taxon>Comamonadaceae</taxon>
        <taxon>Variovorax</taxon>
    </lineage>
</organism>
<evidence type="ECO:0000313" key="3">
    <source>
        <dbReference type="Proteomes" id="UP000267418"/>
    </source>
</evidence>
<proteinExistence type="predicted"/>
<evidence type="ECO:0008006" key="4">
    <source>
        <dbReference type="Google" id="ProtNLM"/>
    </source>
</evidence>
<comment type="caution">
    <text evidence="2">The sequence shown here is derived from an EMBL/GenBank/DDBJ whole genome shotgun (WGS) entry which is preliminary data.</text>
</comment>
<dbReference type="OrthoDB" id="8900331at2"/>
<protein>
    <recommendedName>
        <fullName evidence="4">DUF4402 domain-containing protein</fullName>
    </recommendedName>
</protein>
<dbReference type="RefSeq" id="WP_126472610.1">
    <property type="nucleotide sequence ID" value="NZ_RXOE01000007.1"/>
</dbReference>
<gene>
    <name evidence="2" type="ORF">EJP69_22870</name>
</gene>
<evidence type="ECO:0000313" key="2">
    <source>
        <dbReference type="EMBL" id="RTQ32120.1"/>
    </source>
</evidence>
<dbReference type="Proteomes" id="UP000267418">
    <property type="component" value="Unassembled WGS sequence"/>
</dbReference>
<keyword evidence="1" id="KW-0732">Signal</keyword>
<dbReference type="AlphaFoldDB" id="A0A3S0HBY0"/>